<dbReference type="FunFam" id="3.40.190.10:FF:000008">
    <property type="entry name" value="ATP phosphoribosyltransferase"/>
    <property type="match status" value="1"/>
</dbReference>
<dbReference type="NCBIfam" id="TIGR00070">
    <property type="entry name" value="hisG"/>
    <property type="match status" value="1"/>
</dbReference>
<comment type="catalytic activity">
    <reaction evidence="1 16">
        <text>1-(5-phospho-beta-D-ribosyl)-ATP + diphosphate = 5-phospho-alpha-D-ribose 1-diphosphate + ATP</text>
        <dbReference type="Rhea" id="RHEA:18473"/>
        <dbReference type="ChEBI" id="CHEBI:30616"/>
        <dbReference type="ChEBI" id="CHEBI:33019"/>
        <dbReference type="ChEBI" id="CHEBI:58017"/>
        <dbReference type="ChEBI" id="CHEBI:73183"/>
        <dbReference type="EC" id="2.4.2.17"/>
    </reaction>
</comment>
<comment type="function">
    <text evidence="15 16">Catalyzes the condensation of ATP and 5-phosphoribose 1-diphosphate to form N'-(5'-phosphoribosyl)-ATP (PR-ATP). Has a crucial role in the pathway because the rate of histidine biosynthesis seems to be controlled primarily by regulation of HisG enzymatic activity.</text>
</comment>
<evidence type="ECO:0000256" key="7">
    <source>
        <dbReference type="ARBA" id="ARBA00020998"/>
    </source>
</evidence>
<comment type="subcellular location">
    <subcellularLocation>
        <location evidence="2 16">Cytoplasm</location>
    </subcellularLocation>
</comment>
<dbReference type="InterPro" id="IPR001348">
    <property type="entry name" value="ATP_PRibTrfase_HisG"/>
</dbReference>
<feature type="domain" description="ATP phosphoribosyltransferase catalytic" evidence="17">
    <location>
        <begin position="56"/>
        <end position="208"/>
    </location>
</feature>
<dbReference type="InterPro" id="IPR018198">
    <property type="entry name" value="ATP_PRibTrfase_CS"/>
</dbReference>
<evidence type="ECO:0000256" key="9">
    <source>
        <dbReference type="ARBA" id="ARBA00022605"/>
    </source>
</evidence>
<evidence type="ECO:0000256" key="14">
    <source>
        <dbReference type="ARBA" id="ARBA00023102"/>
    </source>
</evidence>
<keyword evidence="12 16" id="KW-0547">Nucleotide-binding</keyword>
<dbReference type="GO" id="GO:0003879">
    <property type="term" value="F:ATP phosphoribosyltransferase activity"/>
    <property type="evidence" value="ECO:0007669"/>
    <property type="project" value="UniProtKB-UniRule"/>
</dbReference>
<dbReference type="AlphaFoldDB" id="A0A6P1DR80"/>
<evidence type="ECO:0000256" key="16">
    <source>
        <dbReference type="HAMAP-Rule" id="MF_01018"/>
    </source>
</evidence>
<protein>
    <recommendedName>
        <fullName evidence="7 16">ATP phosphoribosyltransferase</fullName>
        <shortName evidence="16">ATP-PRT</shortName>
        <shortName evidence="16">ATP-PRTase</shortName>
        <ecNumber evidence="6 16">2.4.2.17</ecNumber>
    </recommendedName>
</protein>
<evidence type="ECO:0000256" key="8">
    <source>
        <dbReference type="ARBA" id="ARBA00022490"/>
    </source>
</evidence>
<keyword evidence="14 16" id="KW-0368">Histidine biosynthesis</keyword>
<keyword evidence="9 16" id="KW-0028">Amino-acid biosynthesis</keyword>
<evidence type="ECO:0000256" key="12">
    <source>
        <dbReference type="ARBA" id="ARBA00022741"/>
    </source>
</evidence>
<keyword evidence="13 16" id="KW-0067">ATP-binding</keyword>
<evidence type="ECO:0000256" key="11">
    <source>
        <dbReference type="ARBA" id="ARBA00022679"/>
    </source>
</evidence>
<keyword evidence="11 16" id="KW-0808">Transferase</keyword>
<dbReference type="RefSeq" id="WP_164652076.1">
    <property type="nucleotide sequence ID" value="NZ_JAAIJR010000005.1"/>
</dbReference>
<dbReference type="InterPro" id="IPR024893">
    <property type="entry name" value="ATP_PRibTrfase_HisG_short"/>
</dbReference>
<evidence type="ECO:0000256" key="3">
    <source>
        <dbReference type="ARBA" id="ARBA00004667"/>
    </source>
</evidence>
<comment type="subunit">
    <text evidence="5 16">Heteromultimer composed of HisG and HisZ subunits.</text>
</comment>
<comment type="domain">
    <text evidence="16">Lacks the C-terminal regulatory region which is replaced by HisZ.</text>
</comment>
<dbReference type="SUPFAM" id="SSF53850">
    <property type="entry name" value="Periplasmic binding protein-like II"/>
    <property type="match status" value="1"/>
</dbReference>
<evidence type="ECO:0000256" key="4">
    <source>
        <dbReference type="ARBA" id="ARBA00009489"/>
    </source>
</evidence>
<evidence type="ECO:0000313" key="18">
    <source>
        <dbReference type="EMBL" id="NEX19176.1"/>
    </source>
</evidence>
<name>A0A6P1DR80_9GAMM</name>
<evidence type="ECO:0000256" key="1">
    <source>
        <dbReference type="ARBA" id="ARBA00000915"/>
    </source>
</evidence>
<keyword evidence="8 16" id="KW-0963">Cytoplasm</keyword>
<reference evidence="19" key="1">
    <citation type="journal article" date="2020" name="Microbiol. Resour. Announc.">
        <title>Draft Genome Sequences of Thiorhodococcus mannitoliphagus and Thiorhodococcus minor, Purple Sulfur Photosynthetic Bacteria in the Gammaproteobacterial Family Chromatiaceae.</title>
        <authorList>
            <person name="Aviles F.A."/>
            <person name="Meyer T.E."/>
            <person name="Kyndt J.A."/>
        </authorList>
    </citation>
    <scope>NUCLEOTIDE SEQUENCE [LARGE SCALE GENOMIC DNA]</scope>
    <source>
        <strain evidence="19">DSM 18266</strain>
    </source>
</reference>
<gene>
    <name evidence="16" type="primary">hisG</name>
    <name evidence="18" type="ORF">G3480_02420</name>
</gene>
<evidence type="ECO:0000256" key="6">
    <source>
        <dbReference type="ARBA" id="ARBA00011946"/>
    </source>
</evidence>
<evidence type="ECO:0000256" key="15">
    <source>
        <dbReference type="ARBA" id="ARBA00024861"/>
    </source>
</evidence>
<evidence type="ECO:0000313" key="19">
    <source>
        <dbReference type="Proteomes" id="UP000471640"/>
    </source>
</evidence>
<keyword evidence="19" id="KW-1185">Reference proteome</keyword>
<comment type="similarity">
    <text evidence="4 16">Belongs to the ATP phosphoribosyltransferase family. Short subfamily.</text>
</comment>
<dbReference type="Pfam" id="PF01634">
    <property type="entry name" value="HisG"/>
    <property type="match status" value="1"/>
</dbReference>
<proteinExistence type="inferred from homology"/>
<dbReference type="PANTHER" id="PTHR21403">
    <property type="entry name" value="ATP PHOSPHORIBOSYLTRANSFERASE ATP-PRTASE"/>
    <property type="match status" value="1"/>
</dbReference>
<evidence type="ECO:0000259" key="17">
    <source>
        <dbReference type="Pfam" id="PF01634"/>
    </source>
</evidence>
<dbReference type="PANTHER" id="PTHR21403:SF8">
    <property type="entry name" value="ATP PHOSPHORIBOSYLTRANSFERASE"/>
    <property type="match status" value="1"/>
</dbReference>
<dbReference type="InterPro" id="IPR013820">
    <property type="entry name" value="ATP_PRibTrfase_cat"/>
</dbReference>
<evidence type="ECO:0000256" key="2">
    <source>
        <dbReference type="ARBA" id="ARBA00004496"/>
    </source>
</evidence>
<dbReference type="GO" id="GO:0005737">
    <property type="term" value="C:cytoplasm"/>
    <property type="evidence" value="ECO:0007669"/>
    <property type="project" value="UniProtKB-SubCell"/>
</dbReference>
<comment type="pathway">
    <text evidence="3 16">Amino-acid biosynthesis; L-histidine biosynthesis; L-histidine from 5-phospho-alpha-D-ribose 1-diphosphate: step 1/9.</text>
</comment>
<dbReference type="EC" id="2.4.2.17" evidence="6 16"/>
<reference evidence="18 19" key="2">
    <citation type="submission" date="2020-02" db="EMBL/GenBank/DDBJ databases">
        <title>Genome sequences of Thiorhodococcus mannitoliphagus and Thiorhodococcus minor, purple sulfur photosynthetic bacteria in the gammaproteobacterial family, Chromatiaceae.</title>
        <authorList>
            <person name="Aviles F.A."/>
            <person name="Meyer T.E."/>
            <person name="Kyndt J.A."/>
        </authorList>
    </citation>
    <scope>NUCLEOTIDE SEQUENCE [LARGE SCALE GENOMIC DNA]</scope>
    <source>
        <strain evidence="18 19">DSM 18266</strain>
    </source>
</reference>
<dbReference type="FunFam" id="3.40.190.10:FF:000011">
    <property type="entry name" value="ATP phosphoribosyltransferase"/>
    <property type="match status" value="1"/>
</dbReference>
<organism evidence="18 19">
    <name type="scientific">Thiorhodococcus mannitoliphagus</name>
    <dbReference type="NCBI Taxonomy" id="329406"/>
    <lineage>
        <taxon>Bacteria</taxon>
        <taxon>Pseudomonadati</taxon>
        <taxon>Pseudomonadota</taxon>
        <taxon>Gammaproteobacteria</taxon>
        <taxon>Chromatiales</taxon>
        <taxon>Chromatiaceae</taxon>
        <taxon>Thiorhodococcus</taxon>
    </lineage>
</organism>
<dbReference type="Gene3D" id="3.40.190.10">
    <property type="entry name" value="Periplasmic binding protein-like II"/>
    <property type="match status" value="2"/>
</dbReference>
<evidence type="ECO:0000256" key="10">
    <source>
        <dbReference type="ARBA" id="ARBA00022676"/>
    </source>
</evidence>
<dbReference type="CDD" id="cd13595">
    <property type="entry name" value="PBP2_HisGs"/>
    <property type="match status" value="1"/>
</dbReference>
<dbReference type="GO" id="GO:0005524">
    <property type="term" value="F:ATP binding"/>
    <property type="evidence" value="ECO:0007669"/>
    <property type="project" value="UniProtKB-KW"/>
</dbReference>
<dbReference type="PROSITE" id="PS01316">
    <property type="entry name" value="ATP_P_PHORIBOSYLTR"/>
    <property type="match status" value="1"/>
</dbReference>
<evidence type="ECO:0000256" key="5">
    <source>
        <dbReference type="ARBA" id="ARBA00011496"/>
    </source>
</evidence>
<dbReference type="UniPathway" id="UPA00031">
    <property type="reaction ID" value="UER00006"/>
</dbReference>
<dbReference type="HAMAP" id="MF_01018">
    <property type="entry name" value="HisG_Short"/>
    <property type="match status" value="1"/>
</dbReference>
<sequence>MNLNAPLTIALSKGRIFDQTLPLLAHAGIEPLDDPETSRKLILETTNPKVNFVIIRASDVPTYVQYGAADLGVAGKDVLLEHGGEGLYEPLDLGIARCRLMVAGLPHRVEPTSRRLRIATKYVRSAERYFASKGQQVEIIKLYGSMELAPLVGLSDLIVDLVESGNTLKANGLVPLEHIADISSRLVVNKASWKMKHEAVSALLDCLREAVGQA</sequence>
<keyword evidence="10 16" id="KW-0328">Glycosyltransferase</keyword>
<accession>A0A6P1DR80</accession>
<dbReference type="Proteomes" id="UP000471640">
    <property type="component" value="Unassembled WGS sequence"/>
</dbReference>
<dbReference type="EMBL" id="JAAIJR010000005">
    <property type="protein sequence ID" value="NEX19176.1"/>
    <property type="molecule type" value="Genomic_DNA"/>
</dbReference>
<dbReference type="GO" id="GO:0000105">
    <property type="term" value="P:L-histidine biosynthetic process"/>
    <property type="evidence" value="ECO:0007669"/>
    <property type="project" value="UniProtKB-UniRule"/>
</dbReference>
<comment type="caution">
    <text evidence="18">The sequence shown here is derived from an EMBL/GenBank/DDBJ whole genome shotgun (WGS) entry which is preliminary data.</text>
</comment>
<evidence type="ECO:0000256" key="13">
    <source>
        <dbReference type="ARBA" id="ARBA00022840"/>
    </source>
</evidence>